<feature type="transmembrane region" description="Helical" evidence="2">
    <location>
        <begin position="156"/>
        <end position="176"/>
    </location>
</feature>
<dbReference type="AlphaFoldDB" id="A0A3N6MQ47"/>
<keyword evidence="4" id="KW-1185">Reference proteome</keyword>
<sequence length="203" mass="21156">MRHAEITVHVNRGSANTLEASVESLETHRDAAVVLRGHERPAHVHCRLDGDLDGVARIDGPNYYVEPDEVIGVPIAVDADRIDEPQTGELEVVTGYGAESIAIDLTITPGPPSVDVDESLSKPNRPHAASDGDEPSPKPQSPLVDRLGPRLDLETSTVAVVVLAALALAIATATAATVGGPITMVGLAIVAGGLVVALWLLLQ</sequence>
<gene>
    <name evidence="3" type="ORF">EA472_13995</name>
</gene>
<accession>A0A3N6MQ47</accession>
<evidence type="ECO:0000256" key="2">
    <source>
        <dbReference type="SAM" id="Phobius"/>
    </source>
</evidence>
<keyword evidence="2" id="KW-1133">Transmembrane helix</keyword>
<reference evidence="3 4" key="1">
    <citation type="submission" date="2018-10" db="EMBL/GenBank/DDBJ databases">
        <title>Natrarchaeobius chitinivorans gen. nov., sp. nov., and Natrarchaeobius haloalkaliphilus sp. nov., alkaliphilic, chitin-utilizing haloarchaea from hypersaline alkaline lakes.</title>
        <authorList>
            <person name="Sorokin D.Y."/>
            <person name="Elcheninov A.G."/>
            <person name="Kostrikina N.A."/>
            <person name="Bale N.J."/>
            <person name="Sinninghe Damste J.S."/>
            <person name="Khijniak T.V."/>
            <person name="Kublanov I.V."/>
            <person name="Toshchakov S.V."/>
        </authorList>
    </citation>
    <scope>NUCLEOTIDE SEQUENCE [LARGE SCALE GENOMIC DNA]</scope>
    <source>
        <strain evidence="3 4">AArcht7</strain>
    </source>
</reference>
<dbReference type="OrthoDB" id="282430at2157"/>
<evidence type="ECO:0000313" key="4">
    <source>
        <dbReference type="Proteomes" id="UP000281431"/>
    </source>
</evidence>
<feature type="transmembrane region" description="Helical" evidence="2">
    <location>
        <begin position="182"/>
        <end position="202"/>
    </location>
</feature>
<keyword evidence="2" id="KW-0812">Transmembrane</keyword>
<protein>
    <submittedName>
        <fullName evidence="3">Uncharacterized protein</fullName>
    </submittedName>
</protein>
<dbReference type="Pfam" id="PF24368">
    <property type="entry name" value="DUF7524"/>
    <property type="match status" value="1"/>
</dbReference>
<dbReference type="EMBL" id="REFZ01000008">
    <property type="protein sequence ID" value="RQG99760.1"/>
    <property type="molecule type" value="Genomic_DNA"/>
</dbReference>
<proteinExistence type="predicted"/>
<keyword evidence="2" id="KW-0472">Membrane</keyword>
<name>A0A3N6MQ47_NATCH</name>
<comment type="caution">
    <text evidence="3">The sequence shown here is derived from an EMBL/GenBank/DDBJ whole genome shotgun (WGS) entry which is preliminary data.</text>
</comment>
<dbReference type="Proteomes" id="UP000281431">
    <property type="component" value="Unassembled WGS sequence"/>
</dbReference>
<evidence type="ECO:0000313" key="3">
    <source>
        <dbReference type="EMBL" id="RQG99760.1"/>
    </source>
</evidence>
<evidence type="ECO:0000256" key="1">
    <source>
        <dbReference type="SAM" id="MobiDB-lite"/>
    </source>
</evidence>
<dbReference type="InterPro" id="IPR055946">
    <property type="entry name" value="DUF7524"/>
</dbReference>
<organism evidence="3 4">
    <name type="scientific">Natrarchaeobius chitinivorans</name>
    <dbReference type="NCBI Taxonomy" id="1679083"/>
    <lineage>
        <taxon>Archaea</taxon>
        <taxon>Methanobacteriati</taxon>
        <taxon>Methanobacteriota</taxon>
        <taxon>Stenosarchaea group</taxon>
        <taxon>Halobacteria</taxon>
        <taxon>Halobacteriales</taxon>
        <taxon>Natrialbaceae</taxon>
        <taxon>Natrarchaeobius</taxon>
    </lineage>
</organism>
<feature type="region of interest" description="Disordered" evidence="1">
    <location>
        <begin position="112"/>
        <end position="147"/>
    </location>
</feature>